<dbReference type="EMBL" id="MU842822">
    <property type="protein sequence ID" value="KAK2033368.1"/>
    <property type="molecule type" value="Genomic_DNA"/>
</dbReference>
<evidence type="ECO:0008006" key="7">
    <source>
        <dbReference type="Google" id="ProtNLM"/>
    </source>
</evidence>
<dbReference type="SUPFAM" id="SSF52540">
    <property type="entry name" value="P-loop containing nucleoside triphosphate hydrolases"/>
    <property type="match status" value="1"/>
</dbReference>
<dbReference type="AlphaFoldDB" id="A0AAD9HQS4"/>
<evidence type="ECO:0000313" key="6">
    <source>
        <dbReference type="Proteomes" id="UP001232148"/>
    </source>
</evidence>
<dbReference type="Pfam" id="PF12796">
    <property type="entry name" value="Ank_2"/>
    <property type="match status" value="2"/>
</dbReference>
<dbReference type="InterPro" id="IPR027417">
    <property type="entry name" value="P-loop_NTPase"/>
</dbReference>
<dbReference type="InterPro" id="IPR053137">
    <property type="entry name" value="NLR-like"/>
</dbReference>
<dbReference type="Pfam" id="PF24883">
    <property type="entry name" value="NPHP3_N"/>
    <property type="match status" value="1"/>
</dbReference>
<dbReference type="InterPro" id="IPR036770">
    <property type="entry name" value="Ankyrin_rpt-contain_sf"/>
</dbReference>
<evidence type="ECO:0000256" key="1">
    <source>
        <dbReference type="ARBA" id="ARBA00022737"/>
    </source>
</evidence>
<dbReference type="Gene3D" id="3.40.50.300">
    <property type="entry name" value="P-loop containing nucleotide triphosphate hydrolases"/>
    <property type="match status" value="1"/>
</dbReference>
<evidence type="ECO:0000259" key="4">
    <source>
        <dbReference type="Pfam" id="PF24883"/>
    </source>
</evidence>
<gene>
    <name evidence="5" type="ORF">LX32DRAFT_660550</name>
</gene>
<evidence type="ECO:0000259" key="3">
    <source>
        <dbReference type="Pfam" id="PF01048"/>
    </source>
</evidence>
<dbReference type="PANTHER" id="PTHR46082:SF11">
    <property type="entry name" value="AAA+ ATPASE DOMAIN-CONTAINING PROTEIN-RELATED"/>
    <property type="match status" value="1"/>
</dbReference>
<evidence type="ECO:0000313" key="5">
    <source>
        <dbReference type="EMBL" id="KAK2033368.1"/>
    </source>
</evidence>
<dbReference type="PANTHER" id="PTHR46082">
    <property type="entry name" value="ATP/GTP-BINDING PROTEIN-RELATED"/>
    <property type="match status" value="1"/>
</dbReference>
<feature type="repeat" description="ANK" evidence="2">
    <location>
        <begin position="859"/>
        <end position="891"/>
    </location>
</feature>
<keyword evidence="1" id="KW-0677">Repeat</keyword>
<protein>
    <recommendedName>
        <fullName evidence="7">Nucleoside phosphorylase domain-containing protein</fullName>
    </recommendedName>
</protein>
<dbReference type="InterPro" id="IPR000845">
    <property type="entry name" value="Nucleoside_phosphorylase_d"/>
</dbReference>
<dbReference type="InterPro" id="IPR056884">
    <property type="entry name" value="NPHP3-like_N"/>
</dbReference>
<reference evidence="5" key="1">
    <citation type="submission" date="2021-06" db="EMBL/GenBank/DDBJ databases">
        <title>Comparative genomics, transcriptomics and evolutionary studies reveal genomic signatures of adaptation to plant cell wall in hemibiotrophic fungi.</title>
        <authorList>
            <consortium name="DOE Joint Genome Institute"/>
            <person name="Baroncelli R."/>
            <person name="Diaz J.F."/>
            <person name="Benocci T."/>
            <person name="Peng M."/>
            <person name="Battaglia E."/>
            <person name="Haridas S."/>
            <person name="Andreopoulos W."/>
            <person name="Labutti K."/>
            <person name="Pangilinan J."/>
            <person name="Floch G.L."/>
            <person name="Makela M.R."/>
            <person name="Henrissat B."/>
            <person name="Grigoriev I.V."/>
            <person name="Crouch J.A."/>
            <person name="De Vries R.P."/>
            <person name="Sukno S.A."/>
            <person name="Thon M.R."/>
        </authorList>
    </citation>
    <scope>NUCLEOTIDE SEQUENCE</scope>
    <source>
        <strain evidence="5">MAFF235873</strain>
    </source>
</reference>
<feature type="domain" description="Nephrocystin 3-like N-terminal" evidence="4">
    <location>
        <begin position="311"/>
        <end position="484"/>
    </location>
</feature>
<dbReference type="InterPro" id="IPR035994">
    <property type="entry name" value="Nucleoside_phosphorylase_sf"/>
</dbReference>
<keyword evidence="6" id="KW-1185">Reference proteome</keyword>
<feature type="domain" description="Nucleoside phosphorylase" evidence="3">
    <location>
        <begin position="17"/>
        <end position="267"/>
    </location>
</feature>
<dbReference type="Pfam" id="PF01048">
    <property type="entry name" value="PNP_UDP_1"/>
    <property type="match status" value="1"/>
</dbReference>
<dbReference type="PROSITE" id="PS51257">
    <property type="entry name" value="PROKAR_LIPOPROTEIN"/>
    <property type="match status" value="1"/>
</dbReference>
<organism evidence="5 6">
    <name type="scientific">Colletotrichum zoysiae</name>
    <dbReference type="NCBI Taxonomy" id="1216348"/>
    <lineage>
        <taxon>Eukaryota</taxon>
        <taxon>Fungi</taxon>
        <taxon>Dikarya</taxon>
        <taxon>Ascomycota</taxon>
        <taxon>Pezizomycotina</taxon>
        <taxon>Sordariomycetes</taxon>
        <taxon>Hypocreomycetidae</taxon>
        <taxon>Glomerellales</taxon>
        <taxon>Glomerellaceae</taxon>
        <taxon>Colletotrichum</taxon>
        <taxon>Colletotrichum graminicola species complex</taxon>
    </lineage>
</organism>
<keyword evidence="2" id="KW-0040">ANK repeat</keyword>
<dbReference type="PROSITE" id="PS50088">
    <property type="entry name" value="ANK_REPEAT"/>
    <property type="match status" value="3"/>
</dbReference>
<dbReference type="SUPFAM" id="SSF53167">
    <property type="entry name" value="Purine and uridine phosphorylases"/>
    <property type="match status" value="1"/>
</dbReference>
<dbReference type="Gene3D" id="3.40.50.1580">
    <property type="entry name" value="Nucleoside phosphorylase domain"/>
    <property type="match status" value="1"/>
</dbReference>
<dbReference type="PROSITE" id="PS50297">
    <property type="entry name" value="ANK_REP_REGION"/>
    <property type="match status" value="2"/>
</dbReference>
<dbReference type="Proteomes" id="UP001232148">
    <property type="component" value="Unassembled WGS sequence"/>
</dbReference>
<dbReference type="SMART" id="SM00248">
    <property type="entry name" value="ANK"/>
    <property type="match status" value="4"/>
</dbReference>
<feature type="repeat" description="ANK" evidence="2">
    <location>
        <begin position="826"/>
        <end position="858"/>
    </location>
</feature>
<dbReference type="GO" id="GO:0003824">
    <property type="term" value="F:catalytic activity"/>
    <property type="evidence" value="ECO:0007669"/>
    <property type="project" value="InterPro"/>
</dbReference>
<name>A0AAD9HQS4_9PEZI</name>
<proteinExistence type="predicted"/>
<feature type="repeat" description="ANK" evidence="2">
    <location>
        <begin position="924"/>
        <end position="956"/>
    </location>
</feature>
<comment type="caution">
    <text evidence="5">The sequence shown here is derived from an EMBL/GenBank/DDBJ whole genome shotgun (WGS) entry which is preliminary data.</text>
</comment>
<sequence>MLDRQHRDLFKIANDPNEYVLGNIGGHNVVMACLPSGQHGTNNAAIVASNMRSSFPSIRVGLMVGIGGGVPGDGFDIRLGDVVVGTSVIQHDLGKMLPGGRVQRTAPPRVAPHNLLNVVSKLRALHESMPSKVSSILQEMLHRNSELSQEYAYPTHYEDRLFNATYDHVNSADCKHCDPSKVQPRLRRQNNHPSIHYGSVASGNQVVKDGRTRDKLAQELGAICFEMEAAGLVDQFPCMTVRGICDYADSHKNDQWQRYAAATAAAYTKELLSTMAPNKKLQDRRAGLLELLRFEQLDSRHTSIKAAYRKTCEWLPKHEAYRDWLDPSKISQHHGFLWISGKPGAGKSTLMKFALSETKKSVTADKATASFFFHARGDELEKTVFGLYRSLLLQLLESFPGLQNVLDDLSLIPLGQTECPAVEILKMLFRKAILSLNQSSLTCFIDALDECSEGQVEDMVRYFEDLGEDADEYHIELRICFSSRHYPHIHVNNGLKLTVEDQLGHKEDLERYVRNYLERVGSETYTKKIQDQILEKADGVFVWVVLVLDILNKESRDGRLFTIEKRLRQIPGKLSELFKDILLRDNNNMDDLLLCIQWILFAKRPLRPKEFYFAVLSGLQDDGSLVPHDPEQFTDDVMERFVVSSSKGLAETTKTKVETVQFIHESVRDFLVKDRGLQELWPTLGEDFQGFSHHKLYQCCLSQITLDMSNEIPVTKPLPKANSDRGQRLRETASEKFPFLDYATGYALYHANAAPGILQDDLLGRFPLSTWVRFSNMYEKHHIRRYTPAAGMTYILADRNYANLLTVSIQRYQDAFMLRESERYGFPLTPLSYAAKHGRESAVCFLIEKGAIIEAKDSNDQTPLSCAAGYGRESVVRLLIDKGAVVESGDNIGRTPLYPAARGHETVVKALCVNGASINTEDKRGDTPLSMAAKNGRFAVVKTLIEYGASMGYINKCGLTVFQTKTIIPLLFSLW</sequence>
<dbReference type="InterPro" id="IPR002110">
    <property type="entry name" value="Ankyrin_rpt"/>
</dbReference>
<accession>A0AAD9HQS4</accession>
<dbReference type="Gene3D" id="1.25.40.20">
    <property type="entry name" value="Ankyrin repeat-containing domain"/>
    <property type="match status" value="1"/>
</dbReference>
<dbReference type="SUPFAM" id="SSF48403">
    <property type="entry name" value="Ankyrin repeat"/>
    <property type="match status" value="1"/>
</dbReference>
<evidence type="ECO:0000256" key="2">
    <source>
        <dbReference type="PROSITE-ProRule" id="PRU00023"/>
    </source>
</evidence>
<dbReference type="GO" id="GO:0009116">
    <property type="term" value="P:nucleoside metabolic process"/>
    <property type="evidence" value="ECO:0007669"/>
    <property type="project" value="InterPro"/>
</dbReference>